<comment type="subcellular location">
    <subcellularLocation>
        <location evidence="1">Secreted</location>
        <location evidence="1">Cell wall</location>
        <topology evidence="1">Peptidoglycan-anchor</topology>
    </subcellularLocation>
</comment>
<dbReference type="PANTHER" id="PTHR37824">
    <property type="entry name" value="IRON-REGULATED SURFACE DETERMINANT PROTEIN C"/>
    <property type="match status" value="1"/>
</dbReference>
<keyword evidence="12" id="KW-1185">Reference proteome</keyword>
<dbReference type="SUPFAM" id="SSF158911">
    <property type="entry name" value="NEAT domain-like"/>
    <property type="match status" value="1"/>
</dbReference>
<dbReference type="Pfam" id="PF05031">
    <property type="entry name" value="NEAT"/>
    <property type="match status" value="1"/>
</dbReference>
<evidence type="ECO:0000256" key="9">
    <source>
        <dbReference type="SAM" id="SignalP"/>
    </source>
</evidence>
<evidence type="ECO:0000256" key="8">
    <source>
        <dbReference type="SAM" id="Phobius"/>
    </source>
</evidence>
<dbReference type="InterPro" id="IPR037250">
    <property type="entry name" value="NEAT_dom_sf"/>
</dbReference>
<dbReference type="InterPro" id="IPR017502">
    <property type="entry name" value="Sortase_SrtB_target"/>
</dbReference>
<dbReference type="PANTHER" id="PTHR37824:SF1">
    <property type="entry name" value="IRON-REGULATED SURFACE DETERMINANT PROTEIN C"/>
    <property type="match status" value="1"/>
</dbReference>
<gene>
    <name evidence="11" type="ORF">J2S02_002229</name>
</gene>
<keyword evidence="4 9" id="KW-0732">Signal</keyword>
<evidence type="ECO:0000313" key="12">
    <source>
        <dbReference type="Proteomes" id="UP001232245"/>
    </source>
</evidence>
<evidence type="ECO:0000256" key="1">
    <source>
        <dbReference type="ARBA" id="ARBA00004168"/>
    </source>
</evidence>
<feature type="chain" id="PRO_5046824301" evidence="9">
    <location>
        <begin position="32"/>
        <end position="236"/>
    </location>
</feature>
<keyword evidence="2" id="KW-0134">Cell wall</keyword>
<reference evidence="11 12" key="1">
    <citation type="submission" date="2023-07" db="EMBL/GenBank/DDBJ databases">
        <title>Genomic Encyclopedia of Type Strains, Phase IV (KMG-IV): sequencing the most valuable type-strain genomes for metagenomic binning, comparative biology and taxonomic classification.</title>
        <authorList>
            <person name="Goeker M."/>
        </authorList>
    </citation>
    <scope>NUCLEOTIDE SEQUENCE [LARGE SCALE GENOMIC DNA]</scope>
    <source>
        <strain evidence="11 12">DSM 17723</strain>
    </source>
</reference>
<dbReference type="NCBIfam" id="TIGR03063">
    <property type="entry name" value="srtB_target"/>
    <property type="match status" value="1"/>
</dbReference>
<feature type="region of interest" description="Disordered" evidence="7">
    <location>
        <begin position="159"/>
        <end position="204"/>
    </location>
</feature>
<dbReference type="Proteomes" id="UP001232245">
    <property type="component" value="Unassembled WGS sequence"/>
</dbReference>
<dbReference type="SMART" id="SM00725">
    <property type="entry name" value="NEAT"/>
    <property type="match status" value="1"/>
</dbReference>
<dbReference type="EMBL" id="JAUSTZ010000003">
    <property type="protein sequence ID" value="MDQ0225885.1"/>
    <property type="molecule type" value="Genomic_DNA"/>
</dbReference>
<feature type="domain" description="NEAT" evidence="10">
    <location>
        <begin position="35"/>
        <end position="156"/>
    </location>
</feature>
<evidence type="ECO:0000256" key="6">
    <source>
        <dbReference type="ARBA" id="ARBA00023088"/>
    </source>
</evidence>
<proteinExistence type="predicted"/>
<dbReference type="InterPro" id="IPR019909">
    <property type="entry name" value="Haem_uptake_protein_IsdC"/>
</dbReference>
<evidence type="ECO:0000256" key="7">
    <source>
        <dbReference type="SAM" id="MobiDB-lite"/>
    </source>
</evidence>
<evidence type="ECO:0000256" key="5">
    <source>
        <dbReference type="ARBA" id="ARBA00023004"/>
    </source>
</evidence>
<accession>A0ABT9Z1H6</accession>
<dbReference type="InterPro" id="IPR006635">
    <property type="entry name" value="NEAT_dom"/>
</dbReference>
<organism evidence="11 12">
    <name type="scientific">Metabacillus niabensis</name>
    <dbReference type="NCBI Taxonomy" id="324854"/>
    <lineage>
        <taxon>Bacteria</taxon>
        <taxon>Bacillati</taxon>
        <taxon>Bacillota</taxon>
        <taxon>Bacilli</taxon>
        <taxon>Bacillales</taxon>
        <taxon>Bacillaceae</taxon>
        <taxon>Metabacillus</taxon>
    </lineage>
</organism>
<evidence type="ECO:0000256" key="3">
    <source>
        <dbReference type="ARBA" id="ARBA00022525"/>
    </source>
</evidence>
<keyword evidence="6" id="KW-0572">Peptidoglycan-anchor</keyword>
<keyword evidence="8" id="KW-1133">Transmembrane helix</keyword>
<dbReference type="CDD" id="cd06920">
    <property type="entry name" value="NEAT"/>
    <property type="match status" value="1"/>
</dbReference>
<dbReference type="NCBIfam" id="TIGR03656">
    <property type="entry name" value="IsdC"/>
    <property type="match status" value="1"/>
</dbReference>
<feature type="transmembrane region" description="Helical" evidence="8">
    <location>
        <begin position="210"/>
        <end position="228"/>
    </location>
</feature>
<protein>
    <submittedName>
        <fullName evidence="11">Heme uptake protein IsdC</fullName>
    </submittedName>
</protein>
<keyword evidence="5" id="KW-0408">Iron</keyword>
<keyword evidence="8" id="KW-0472">Membrane</keyword>
<dbReference type="Gene3D" id="2.60.40.1850">
    <property type="match status" value="1"/>
</dbReference>
<name>A0ABT9Z1H6_9BACI</name>
<evidence type="ECO:0000313" key="11">
    <source>
        <dbReference type="EMBL" id="MDQ0225885.1"/>
    </source>
</evidence>
<dbReference type="InterPro" id="IPR050436">
    <property type="entry name" value="IsdA"/>
</dbReference>
<feature type="compositionally biased region" description="Low complexity" evidence="7">
    <location>
        <begin position="182"/>
        <end position="200"/>
    </location>
</feature>
<evidence type="ECO:0000259" key="10">
    <source>
        <dbReference type="PROSITE" id="PS50978"/>
    </source>
</evidence>
<sequence length="236" mass="26071">MMVKAFNQRVFLLLFIVCLVAVFINPNTSQAATDLADGTYTINYTVLHADNDSASMANDYWEKPAKIIVKDGTMQMQMTINHSSWVTEFKVPAGGGYRDVDVISTDSGADKRVVQFPIEDLSKPLASKIHVTVKDIDYDHDYTIRFSFDTNSIKPVGTVKPATNNSSEAPVKNNVAKESNESTKTTASTENETKTETANTIENPETGDTAMISLFIFIFALSGAYLVWKLKATSFR</sequence>
<feature type="signal peptide" evidence="9">
    <location>
        <begin position="1"/>
        <end position="31"/>
    </location>
</feature>
<evidence type="ECO:0000256" key="4">
    <source>
        <dbReference type="ARBA" id="ARBA00022729"/>
    </source>
</evidence>
<evidence type="ECO:0000256" key="2">
    <source>
        <dbReference type="ARBA" id="ARBA00022512"/>
    </source>
</evidence>
<dbReference type="PROSITE" id="PS50978">
    <property type="entry name" value="NEAT"/>
    <property type="match status" value="1"/>
</dbReference>
<comment type="caution">
    <text evidence="11">The sequence shown here is derived from an EMBL/GenBank/DDBJ whole genome shotgun (WGS) entry which is preliminary data.</text>
</comment>
<keyword evidence="3" id="KW-0964">Secreted</keyword>
<keyword evidence="8" id="KW-0812">Transmembrane</keyword>